<keyword evidence="1" id="KW-0812">Transmembrane</keyword>
<name>A0A1F4UJH4_UNCKA</name>
<dbReference type="EMBL" id="MEUV01000052">
    <property type="protein sequence ID" value="OGC45111.1"/>
    <property type="molecule type" value="Genomic_DNA"/>
</dbReference>
<dbReference type="InterPro" id="IPR050194">
    <property type="entry name" value="Glycosyltransferase_grp1"/>
</dbReference>
<dbReference type="Proteomes" id="UP000178615">
    <property type="component" value="Unassembled WGS sequence"/>
</dbReference>
<feature type="domain" description="Glycosyltransferase subfamily 4-like N-terminal" evidence="3">
    <location>
        <begin position="20"/>
        <end position="126"/>
    </location>
</feature>
<dbReference type="GO" id="GO:0016757">
    <property type="term" value="F:glycosyltransferase activity"/>
    <property type="evidence" value="ECO:0007669"/>
    <property type="project" value="InterPro"/>
</dbReference>
<evidence type="ECO:0008006" key="6">
    <source>
        <dbReference type="Google" id="ProtNLM"/>
    </source>
</evidence>
<dbReference type="InterPro" id="IPR028098">
    <property type="entry name" value="Glyco_trans_4-like_N"/>
</dbReference>
<dbReference type="Pfam" id="PF13439">
    <property type="entry name" value="Glyco_transf_4"/>
    <property type="match status" value="1"/>
</dbReference>
<dbReference type="CDD" id="cd03801">
    <property type="entry name" value="GT4_PimA-like"/>
    <property type="match status" value="1"/>
</dbReference>
<evidence type="ECO:0000313" key="4">
    <source>
        <dbReference type="EMBL" id="OGC45111.1"/>
    </source>
</evidence>
<protein>
    <recommendedName>
        <fullName evidence="6">Glycosyl transferase family 1 domain-containing protein</fullName>
    </recommendedName>
</protein>
<sequence>MENKKLKILMFNRWVGYNEGGNETHIKELAVFLSKKGHKIDIITTGEEALIPIKEHINKIWQVASPRKYFSYSSKRFIYSFIYLLKSFFIFYKLLKIKKIKYDIITVHFSLEAFLLRFVRAVFNIPYALILVGDTDMELIEGKRADNTSELTEYMARECLNYCYYPKILTKGVDRARFNRKVNGHKVRNLYINNKKQFLILTVCRLEPRKNLETLIKSAKILENKYPNIFKFVIIGGGIEENKLKNMVKKYRLNNVYFTGMIYSTSSLLPQYYASADIFALPTLYEGFGYVFSEAMSFGLPVIGTDTSAVPEVVSGTGIIIPLRSPIKLSQAIYSIYSDSKLRKELSRKSLKKVENWYWDKLIMDYEKFLYEAINKNRKYNNSYKRYKRCFSDLFFDFPKILFIGLRPLYKTKNSWGSILNKRYE</sequence>
<keyword evidence="1" id="KW-0472">Membrane</keyword>
<comment type="caution">
    <text evidence="4">The sequence shown here is derived from an EMBL/GenBank/DDBJ whole genome shotgun (WGS) entry which is preliminary data.</text>
</comment>
<organism evidence="4 5">
    <name type="scientific">candidate division WWE3 bacterium RBG_19FT_COMBO_34_6</name>
    <dbReference type="NCBI Taxonomy" id="1802612"/>
    <lineage>
        <taxon>Bacteria</taxon>
        <taxon>Katanobacteria</taxon>
    </lineage>
</organism>
<keyword evidence="1" id="KW-1133">Transmembrane helix</keyword>
<evidence type="ECO:0000313" key="5">
    <source>
        <dbReference type="Proteomes" id="UP000178615"/>
    </source>
</evidence>
<evidence type="ECO:0000256" key="1">
    <source>
        <dbReference type="SAM" id="Phobius"/>
    </source>
</evidence>
<dbReference type="InterPro" id="IPR001296">
    <property type="entry name" value="Glyco_trans_1"/>
</dbReference>
<dbReference type="Gene3D" id="3.40.50.2000">
    <property type="entry name" value="Glycogen Phosphorylase B"/>
    <property type="match status" value="2"/>
</dbReference>
<proteinExistence type="predicted"/>
<feature type="transmembrane region" description="Helical" evidence="1">
    <location>
        <begin position="77"/>
        <end position="95"/>
    </location>
</feature>
<dbReference type="SUPFAM" id="SSF53756">
    <property type="entry name" value="UDP-Glycosyltransferase/glycogen phosphorylase"/>
    <property type="match status" value="1"/>
</dbReference>
<dbReference type="PANTHER" id="PTHR45947">
    <property type="entry name" value="SULFOQUINOVOSYL TRANSFERASE SQD2"/>
    <property type="match status" value="1"/>
</dbReference>
<gene>
    <name evidence="4" type="ORF">A2V49_02295</name>
</gene>
<feature type="domain" description="Glycosyl transferase family 1" evidence="2">
    <location>
        <begin position="193"/>
        <end position="350"/>
    </location>
</feature>
<accession>A0A1F4UJH4</accession>
<dbReference type="PANTHER" id="PTHR45947:SF3">
    <property type="entry name" value="SULFOQUINOVOSYL TRANSFERASE SQD2"/>
    <property type="match status" value="1"/>
</dbReference>
<evidence type="ECO:0000259" key="3">
    <source>
        <dbReference type="Pfam" id="PF13439"/>
    </source>
</evidence>
<dbReference type="Pfam" id="PF00534">
    <property type="entry name" value="Glycos_transf_1"/>
    <property type="match status" value="1"/>
</dbReference>
<evidence type="ECO:0000259" key="2">
    <source>
        <dbReference type="Pfam" id="PF00534"/>
    </source>
</evidence>
<dbReference type="AlphaFoldDB" id="A0A1F4UJH4"/>
<reference evidence="4 5" key="1">
    <citation type="journal article" date="2016" name="Nat. Commun.">
        <title>Thousands of microbial genomes shed light on interconnected biogeochemical processes in an aquifer system.</title>
        <authorList>
            <person name="Anantharaman K."/>
            <person name="Brown C.T."/>
            <person name="Hug L.A."/>
            <person name="Sharon I."/>
            <person name="Castelle C.J."/>
            <person name="Probst A.J."/>
            <person name="Thomas B.C."/>
            <person name="Singh A."/>
            <person name="Wilkins M.J."/>
            <person name="Karaoz U."/>
            <person name="Brodie E.L."/>
            <person name="Williams K.H."/>
            <person name="Hubbard S.S."/>
            <person name="Banfield J.F."/>
        </authorList>
    </citation>
    <scope>NUCLEOTIDE SEQUENCE [LARGE SCALE GENOMIC DNA]</scope>
</reference>